<feature type="signal peptide" evidence="1">
    <location>
        <begin position="1"/>
        <end position="29"/>
    </location>
</feature>
<evidence type="ECO:0000256" key="1">
    <source>
        <dbReference type="SAM" id="SignalP"/>
    </source>
</evidence>
<reference evidence="3" key="1">
    <citation type="submission" date="2024-06" db="EMBL/GenBank/DDBJ databases">
        <authorList>
            <person name="Ryan C."/>
        </authorList>
    </citation>
    <scope>NUCLEOTIDE SEQUENCE [LARGE SCALE GENOMIC DNA]</scope>
</reference>
<feature type="chain" id="PRO_5044745276" evidence="1">
    <location>
        <begin position="30"/>
        <end position="234"/>
    </location>
</feature>
<gene>
    <name evidence="2" type="ORF">URODEC1_LOCUS2982</name>
</gene>
<organism evidence="2 3">
    <name type="scientific">Urochloa decumbens</name>
    <dbReference type="NCBI Taxonomy" id="240449"/>
    <lineage>
        <taxon>Eukaryota</taxon>
        <taxon>Viridiplantae</taxon>
        <taxon>Streptophyta</taxon>
        <taxon>Embryophyta</taxon>
        <taxon>Tracheophyta</taxon>
        <taxon>Spermatophyta</taxon>
        <taxon>Magnoliopsida</taxon>
        <taxon>Liliopsida</taxon>
        <taxon>Poales</taxon>
        <taxon>Poaceae</taxon>
        <taxon>PACMAD clade</taxon>
        <taxon>Panicoideae</taxon>
        <taxon>Panicodae</taxon>
        <taxon>Paniceae</taxon>
        <taxon>Melinidinae</taxon>
        <taxon>Urochloa</taxon>
    </lineage>
</organism>
<keyword evidence="1" id="KW-0732">Signal</keyword>
<reference evidence="2 3" key="2">
    <citation type="submission" date="2024-10" db="EMBL/GenBank/DDBJ databases">
        <authorList>
            <person name="Ryan C."/>
        </authorList>
    </citation>
    <scope>NUCLEOTIDE SEQUENCE [LARGE SCALE GENOMIC DNA]</scope>
</reference>
<keyword evidence="3" id="KW-1185">Reference proteome</keyword>
<dbReference type="EMBL" id="OZ075111">
    <property type="protein sequence ID" value="CAL4889952.1"/>
    <property type="molecule type" value="Genomic_DNA"/>
</dbReference>
<evidence type="ECO:0000313" key="2">
    <source>
        <dbReference type="EMBL" id="CAL4889952.1"/>
    </source>
</evidence>
<dbReference type="AlphaFoldDB" id="A0ABC8VHL5"/>
<sequence>MVLGICPAKLLLLMLRATRFSILSNVVDGIFPVNRLLEMSITCIGRPVVDGSLWRSPFRLLKLTSKKIMLLERNSSAGRSPESELHDKLTFMSLVRFPSDDEMLPSRPMEASEISLTASSASQTMPFHMQQFVPFLQEVVRPESCESPSRNLRREIFSCSVQELVGDGKESNRRRATPSKCMGGNLALSLFHEEWSVCIVFSIKHLRNQILEHITLGLTALVNEDRQPDSGKSY</sequence>
<evidence type="ECO:0000313" key="3">
    <source>
        <dbReference type="Proteomes" id="UP001497457"/>
    </source>
</evidence>
<name>A0ABC8VHL5_9POAL</name>
<proteinExistence type="predicted"/>
<accession>A0ABC8VHL5</accession>
<protein>
    <submittedName>
        <fullName evidence="2">Uncharacterized protein</fullName>
    </submittedName>
</protein>
<dbReference type="Proteomes" id="UP001497457">
    <property type="component" value="Chromosome 1b"/>
</dbReference>